<dbReference type="PANTHER" id="PTHR35535">
    <property type="entry name" value="HEAT SHOCK PROTEIN HSLJ"/>
    <property type="match status" value="1"/>
</dbReference>
<dbReference type="InterPro" id="IPR010916">
    <property type="entry name" value="TonB_box_CS"/>
</dbReference>
<dbReference type="PROSITE" id="PS00430">
    <property type="entry name" value="TONB_DEPENDENT_REC_1"/>
    <property type="match status" value="1"/>
</dbReference>
<dbReference type="Proteomes" id="UP001243364">
    <property type="component" value="Unassembled WGS sequence"/>
</dbReference>
<protein>
    <submittedName>
        <fullName evidence="2">Heat shock protein HslJ</fullName>
    </submittedName>
</protein>
<sequence>MSRQRHSPTHAHPYRRRTALTAAVLLVPLAAACGSEKAGGEQSGSGEVRVEQPVTGVRWNVDSVTVDGAVHRAPSGAYLEIEDGKAAGDYGCNHFTAKAAVQGDRVRFGDARSTRMACEEQRMAFERTLAGTLADGTLTAEVDGATLTLGTADGDQVRLTRE</sequence>
<keyword evidence="2" id="KW-0346">Stress response</keyword>
<dbReference type="Gene3D" id="2.40.128.270">
    <property type="match status" value="1"/>
</dbReference>
<dbReference type="InterPro" id="IPR053147">
    <property type="entry name" value="Hsp_HslJ-like"/>
</dbReference>
<dbReference type="Pfam" id="PF03724">
    <property type="entry name" value="META"/>
    <property type="match status" value="1"/>
</dbReference>
<dbReference type="InterPro" id="IPR038670">
    <property type="entry name" value="HslJ-like_sf"/>
</dbReference>
<dbReference type="InterPro" id="IPR005184">
    <property type="entry name" value="DUF306_Meta_HslJ"/>
</dbReference>
<keyword evidence="3" id="KW-1185">Reference proteome</keyword>
<dbReference type="PROSITE" id="PS51257">
    <property type="entry name" value="PROKAR_LIPOPROTEIN"/>
    <property type="match status" value="1"/>
</dbReference>
<evidence type="ECO:0000313" key="2">
    <source>
        <dbReference type="EMBL" id="MDQ0684770.1"/>
    </source>
</evidence>
<proteinExistence type="predicted"/>
<organism evidence="2 3">
    <name type="scientific">Streptomyces achromogenes</name>
    <dbReference type="NCBI Taxonomy" id="67255"/>
    <lineage>
        <taxon>Bacteria</taxon>
        <taxon>Bacillati</taxon>
        <taxon>Actinomycetota</taxon>
        <taxon>Actinomycetes</taxon>
        <taxon>Kitasatosporales</taxon>
        <taxon>Streptomycetaceae</taxon>
        <taxon>Streptomyces</taxon>
    </lineage>
</organism>
<gene>
    <name evidence="2" type="ORF">QFZ56_003733</name>
</gene>
<reference evidence="2 3" key="1">
    <citation type="submission" date="2023-07" db="EMBL/GenBank/DDBJ databases">
        <title>Comparative genomics of wheat-associated soil bacteria to identify genetic determinants of phenazine resistance.</title>
        <authorList>
            <person name="Mouncey N."/>
        </authorList>
    </citation>
    <scope>NUCLEOTIDE SEQUENCE [LARGE SCALE GENOMIC DNA]</scope>
    <source>
        <strain evidence="2 3">W4I19-2</strain>
    </source>
</reference>
<name>A0ABU0Q276_STRAH</name>
<feature type="domain" description="DUF306" evidence="1">
    <location>
        <begin position="52"/>
        <end position="157"/>
    </location>
</feature>
<dbReference type="EMBL" id="JAUSYA010000001">
    <property type="protein sequence ID" value="MDQ0684770.1"/>
    <property type="molecule type" value="Genomic_DNA"/>
</dbReference>
<dbReference type="RefSeq" id="WP_307044207.1">
    <property type="nucleotide sequence ID" value="NZ_JAUSYA010000001.1"/>
</dbReference>
<accession>A0ABU0Q276</accession>
<evidence type="ECO:0000313" key="3">
    <source>
        <dbReference type="Proteomes" id="UP001243364"/>
    </source>
</evidence>
<comment type="caution">
    <text evidence="2">The sequence shown here is derived from an EMBL/GenBank/DDBJ whole genome shotgun (WGS) entry which is preliminary data.</text>
</comment>
<evidence type="ECO:0000259" key="1">
    <source>
        <dbReference type="Pfam" id="PF03724"/>
    </source>
</evidence>
<dbReference type="PANTHER" id="PTHR35535:SF2">
    <property type="entry name" value="DUF306 DOMAIN-CONTAINING PROTEIN"/>
    <property type="match status" value="1"/>
</dbReference>